<dbReference type="Proteomes" id="UP000799757">
    <property type="component" value="Unassembled WGS sequence"/>
</dbReference>
<name>A0A6A6XA01_9PLEO</name>
<evidence type="ECO:0000313" key="2">
    <source>
        <dbReference type="Proteomes" id="UP000799757"/>
    </source>
</evidence>
<feature type="non-terminal residue" evidence="1">
    <location>
        <position position="1"/>
    </location>
</feature>
<keyword evidence="2" id="KW-1185">Reference proteome</keyword>
<protein>
    <submittedName>
        <fullName evidence="1">Uncharacterized protein</fullName>
    </submittedName>
</protein>
<reference evidence="1" key="1">
    <citation type="journal article" date="2020" name="Stud. Mycol.">
        <title>101 Dothideomycetes genomes: a test case for predicting lifestyles and emergence of pathogens.</title>
        <authorList>
            <person name="Haridas S."/>
            <person name="Albert R."/>
            <person name="Binder M."/>
            <person name="Bloem J."/>
            <person name="Labutti K."/>
            <person name="Salamov A."/>
            <person name="Andreopoulos B."/>
            <person name="Baker S."/>
            <person name="Barry K."/>
            <person name="Bills G."/>
            <person name="Bluhm B."/>
            <person name="Cannon C."/>
            <person name="Castanera R."/>
            <person name="Culley D."/>
            <person name="Daum C."/>
            <person name="Ezra D."/>
            <person name="Gonzalez J."/>
            <person name="Henrissat B."/>
            <person name="Kuo A."/>
            <person name="Liang C."/>
            <person name="Lipzen A."/>
            <person name="Lutzoni F."/>
            <person name="Magnuson J."/>
            <person name="Mondo S."/>
            <person name="Nolan M."/>
            <person name="Ohm R."/>
            <person name="Pangilinan J."/>
            <person name="Park H.-J."/>
            <person name="Ramirez L."/>
            <person name="Alfaro M."/>
            <person name="Sun H."/>
            <person name="Tritt A."/>
            <person name="Yoshinaga Y."/>
            <person name="Zwiers L.-H."/>
            <person name="Turgeon B."/>
            <person name="Goodwin S."/>
            <person name="Spatafora J."/>
            <person name="Crous P."/>
            <person name="Grigoriev I."/>
        </authorList>
    </citation>
    <scope>NUCLEOTIDE SEQUENCE</scope>
    <source>
        <strain evidence="1">CBS 109.77</strain>
    </source>
</reference>
<proteinExistence type="predicted"/>
<gene>
    <name evidence="1" type="ORF">K505DRAFT_244833</name>
</gene>
<evidence type="ECO:0000313" key="1">
    <source>
        <dbReference type="EMBL" id="KAF2793249.1"/>
    </source>
</evidence>
<accession>A0A6A6XA01</accession>
<dbReference type="OrthoDB" id="60858at2759"/>
<dbReference type="EMBL" id="MU001936">
    <property type="protein sequence ID" value="KAF2793249.1"/>
    <property type="molecule type" value="Genomic_DNA"/>
</dbReference>
<organism evidence="1 2">
    <name type="scientific">Melanomma pulvis-pyrius CBS 109.77</name>
    <dbReference type="NCBI Taxonomy" id="1314802"/>
    <lineage>
        <taxon>Eukaryota</taxon>
        <taxon>Fungi</taxon>
        <taxon>Dikarya</taxon>
        <taxon>Ascomycota</taxon>
        <taxon>Pezizomycotina</taxon>
        <taxon>Dothideomycetes</taxon>
        <taxon>Pleosporomycetidae</taxon>
        <taxon>Pleosporales</taxon>
        <taxon>Melanommataceae</taxon>
        <taxon>Melanomma</taxon>
    </lineage>
</organism>
<dbReference type="AlphaFoldDB" id="A0A6A6XA01"/>
<sequence length="86" mass="9426">DGFVAAQSVIDKLEVTLYMIYLIIVWKSVGQLFNAKISGRAGGAAVIVDMNAGCVTATKTALYFVRELFSGLKYTGHNEWRPILLT</sequence>